<accession>A0A547Q7R5</accession>
<dbReference type="InterPro" id="IPR001343">
    <property type="entry name" value="Hemolysn_Ca-bd"/>
</dbReference>
<dbReference type="SUPFAM" id="SSF51120">
    <property type="entry name" value="beta-Roll"/>
    <property type="match status" value="5"/>
</dbReference>
<dbReference type="OrthoDB" id="9342475at2"/>
<dbReference type="InterPro" id="IPR050557">
    <property type="entry name" value="RTX_toxin/Mannuronan_C5-epim"/>
</dbReference>
<evidence type="ECO:0008006" key="6">
    <source>
        <dbReference type="Google" id="ProtNLM"/>
    </source>
</evidence>
<dbReference type="GO" id="GO:0005509">
    <property type="term" value="F:calcium ion binding"/>
    <property type="evidence" value="ECO:0007669"/>
    <property type="project" value="InterPro"/>
</dbReference>
<dbReference type="Proteomes" id="UP000318590">
    <property type="component" value="Unassembled WGS sequence"/>
</dbReference>
<feature type="region of interest" description="Disordered" evidence="3">
    <location>
        <begin position="720"/>
        <end position="855"/>
    </location>
</feature>
<comment type="caution">
    <text evidence="4">The sequence shown here is derived from an EMBL/GenBank/DDBJ whole genome shotgun (WGS) entry which is preliminary data.</text>
</comment>
<dbReference type="PANTHER" id="PTHR38340">
    <property type="entry name" value="S-LAYER PROTEIN"/>
    <property type="match status" value="1"/>
</dbReference>
<dbReference type="PROSITE" id="PS00330">
    <property type="entry name" value="HEMOLYSIN_CALCIUM"/>
    <property type="match status" value="6"/>
</dbReference>
<feature type="compositionally biased region" description="Basic and acidic residues" evidence="3">
    <location>
        <begin position="830"/>
        <end position="842"/>
    </location>
</feature>
<gene>
    <name evidence="4" type="ORF">FEV53_04990</name>
</gene>
<evidence type="ECO:0000313" key="5">
    <source>
        <dbReference type="Proteomes" id="UP000318590"/>
    </source>
</evidence>
<dbReference type="AlphaFoldDB" id="A0A547Q7R5"/>
<dbReference type="InterPro" id="IPR011049">
    <property type="entry name" value="Serralysin-like_metalloprot_C"/>
</dbReference>
<protein>
    <recommendedName>
        <fullName evidence="6">Calcium-binding protein</fullName>
    </recommendedName>
</protein>
<keyword evidence="2" id="KW-0964">Secreted</keyword>
<evidence type="ECO:0000256" key="1">
    <source>
        <dbReference type="ARBA" id="ARBA00004613"/>
    </source>
</evidence>
<organism evidence="4 5">
    <name type="scientific">Palleronia caenipelagi</name>
    <dbReference type="NCBI Taxonomy" id="2489174"/>
    <lineage>
        <taxon>Bacteria</taxon>
        <taxon>Pseudomonadati</taxon>
        <taxon>Pseudomonadota</taxon>
        <taxon>Alphaproteobacteria</taxon>
        <taxon>Rhodobacterales</taxon>
        <taxon>Roseobacteraceae</taxon>
        <taxon>Palleronia</taxon>
    </lineage>
</organism>
<evidence type="ECO:0000256" key="2">
    <source>
        <dbReference type="ARBA" id="ARBA00022525"/>
    </source>
</evidence>
<dbReference type="Gene3D" id="2.150.10.10">
    <property type="entry name" value="Serralysin-like metalloprotease, C-terminal"/>
    <property type="match status" value="6"/>
</dbReference>
<proteinExistence type="predicted"/>
<reference evidence="4 5" key="1">
    <citation type="submission" date="2019-06" db="EMBL/GenBank/DDBJ databases">
        <title>Paenimaribius caenipelagi gen. nov., sp. nov., isolated from a tidal flat.</title>
        <authorList>
            <person name="Yoon J.-H."/>
        </authorList>
    </citation>
    <scope>NUCLEOTIDE SEQUENCE [LARGE SCALE GENOMIC DNA]</scope>
    <source>
        <strain evidence="4 5">JBTF-M29</strain>
    </source>
</reference>
<feature type="region of interest" description="Disordered" evidence="3">
    <location>
        <begin position="618"/>
        <end position="659"/>
    </location>
</feature>
<keyword evidence="5" id="KW-1185">Reference proteome</keyword>
<dbReference type="EMBL" id="VFSV01000006">
    <property type="protein sequence ID" value="TRD22416.1"/>
    <property type="molecule type" value="Genomic_DNA"/>
</dbReference>
<dbReference type="GO" id="GO:0005576">
    <property type="term" value="C:extracellular region"/>
    <property type="evidence" value="ECO:0007669"/>
    <property type="project" value="UniProtKB-SubCell"/>
</dbReference>
<name>A0A547Q7R5_9RHOB</name>
<dbReference type="PRINTS" id="PR00313">
    <property type="entry name" value="CABNDNGRPT"/>
</dbReference>
<sequence>MQIRLTWRETQALEATRPTGATARLMEDATGKLVFWSEIEGVHGTTGALPGSAVTVGTGGDNVSVPLIGKTVLLDGKALDAMAAGTAPLMSGETLYDGGVPLQSRGLEVVGWDDRLAVAHRAGDSLTVLERDASGALQVLSTLSGTDTEGLGDVQGIAVADTVSHGQLLATVSGTEDAIGLFRVSAGGQLTSLWSADARDGIPIDTPVDVEFVQSGDALFMVVGSAVTSSVTVLRATPDGQVGFVDQIVDTLGTRFQGLGAMDWIDYQGRQIGAVAGRDGGLSVLELLPDGRLIHLTSFEATAETGLWSDVDIELVEADGALRLVVLSGSDNALIRFDLEFTPGVIATGEPGGAGDDLLYGALSGGEIQGGGGADIFFDGAGADTLIGGDGSDLFVISPDGQKDWIWNFDPTTDRLDLSAFGRSAERRYEPVGKGVLIHINGETLIVVSPSQTTLTDADFSDAMLFNADHVEARVVIPPDTMIVGTASADRLHGTERADDISALEGNDTVVWSYGADRIDGGAGRDQLDLSVAIKGATVNLTNDLRNDGASFLQIYTGIEDIIGTPFEDVLYGDDTHNRLEGGLGHDVLVGRDGDDHLLGGGDNDSIYGGLGEDVLDGGAGNDELDGGAGADRLSGGAGDDHLRGADQNDRLSGGPGYDRLWGGGGSDHLFGGRDGDRLAGEGGDDVLIAGTGADELLGGSGRDILAGTDFDAAHWGSPLTERIEPPAEPPLAHHLTGENTLSGGDDDDLLFGGDMPDSLSGDEGDDYLAGGQGADRLLGGDGNDTLRGGVHEDRLEGGAGNDDLQGDDGNDLVFGEAGADRLSGGAGSDKVRGGEGNDHLDGGTGRDMLWGDAGDDRLEGGWGADTLSGDAGDDKIEGGYGTDQLTGGAGADQFVFRDRWGVDRVTDFEDNIDTILLTKDLTDGLTAPRAVLEAYAQDVSSGVLLAFADGDSLVILGATTAQLADDLVVL</sequence>
<dbReference type="PANTHER" id="PTHR38340:SF1">
    <property type="entry name" value="S-LAYER PROTEIN"/>
    <property type="match status" value="1"/>
</dbReference>
<dbReference type="InterPro" id="IPR018511">
    <property type="entry name" value="Hemolysin-typ_Ca-bd_CS"/>
</dbReference>
<evidence type="ECO:0000313" key="4">
    <source>
        <dbReference type="EMBL" id="TRD22416.1"/>
    </source>
</evidence>
<comment type="subcellular location">
    <subcellularLocation>
        <location evidence="1">Secreted</location>
    </subcellularLocation>
</comment>
<feature type="compositionally biased region" description="Basic and acidic residues" evidence="3">
    <location>
        <begin position="639"/>
        <end position="650"/>
    </location>
</feature>
<evidence type="ECO:0000256" key="3">
    <source>
        <dbReference type="SAM" id="MobiDB-lite"/>
    </source>
</evidence>
<dbReference type="Pfam" id="PF00353">
    <property type="entry name" value="HemolysinCabind"/>
    <property type="match status" value="9"/>
</dbReference>
<dbReference type="RefSeq" id="WP_142833717.1">
    <property type="nucleotide sequence ID" value="NZ_VFSV01000006.1"/>
</dbReference>